<feature type="domain" description="Heparin-sulfate lyase N-terminal" evidence="6">
    <location>
        <begin position="294"/>
        <end position="480"/>
    </location>
</feature>
<dbReference type="PANTHER" id="PTHR39210">
    <property type="entry name" value="HEPARIN-SULFATE LYASE"/>
    <property type="match status" value="1"/>
</dbReference>
<keyword evidence="4" id="KW-0456">Lyase</keyword>
<dbReference type="InterPro" id="IPR008929">
    <property type="entry name" value="Chondroitin_lyas"/>
</dbReference>
<protein>
    <submittedName>
        <fullName evidence="7">Heparinase II/III N-terminus</fullName>
    </submittedName>
</protein>
<keyword evidence="3" id="KW-0574">Periplasm</keyword>
<dbReference type="Pfam" id="PF07940">
    <property type="entry name" value="Hepar_II_III_C"/>
    <property type="match status" value="1"/>
</dbReference>
<dbReference type="PANTHER" id="PTHR39210:SF1">
    <property type="entry name" value="HEPARIN-SULFATE LYASE"/>
    <property type="match status" value="1"/>
</dbReference>
<dbReference type="Gene3D" id="2.70.98.70">
    <property type="match status" value="1"/>
</dbReference>
<evidence type="ECO:0000256" key="4">
    <source>
        <dbReference type="ARBA" id="ARBA00023239"/>
    </source>
</evidence>
<dbReference type="Gene3D" id="1.50.10.100">
    <property type="entry name" value="Chondroitin AC/alginate lyase"/>
    <property type="match status" value="1"/>
</dbReference>
<feature type="domain" description="Heparinase II/III-like C-terminal" evidence="5">
    <location>
        <begin position="501"/>
        <end position="664"/>
    </location>
</feature>
<sequence length="732" mass="82373">MIKKASSQTSPPECRTPDRQIESSLHFTNKISGEDYYPLEATAFKGNAKARKTVCGLAFLFHEDKNTHQIRLSLPNPYVANGLSIRFKISGWQSLKYMAIGYDSSEGYKHIKLANTAINQWVDFSFGYGDLAFGIQNDWQHVVDSTVCEVKIFFKGHPLPEGSELKVEEVICWRERTTPPPWSSGPDQIDPNQKSKISRLPAVFIEKLYAYFEQCFTHSEQQVQAYLAHGDCPLSGDVSLAWPAEKKLPDRLQDTGTYRFSWHALHPAAMLMVYARNHEDIAAVFSAREFIGNWLEHSYFTHDADKKYAWYDHGTAERMLAFILMWDMGAQYNFDRRFMSRLRSAMFRHAQLLASEAFYASHQLTRYHNHAWFQDTALLAAALAMPELPCAQNWACRAQVRLEDQLDNLIIRDNGYAIFIENSIGYHQGVQRLITFAGELALLNGGHSSIPDIAHELMQFSELLKYPDNRTPAQGDTFRKANPTSAPGALTPYSNNSVEILPKAGYAVIKSNHQTHAYMLCLFATSLCQTHKHEDNLSFTLYMDGIEWLIDPSFNSHEYKKPLETFLRSAWAHNNVAIRGAHYSIEPNLAQLTGAVENSIFHMHSSHSAYHGYVVSRSIEGTLDVLDFRITDTVTGDGTTEAFTLFHCGDGVIVTPIEQGVQLSHPHSRCSLDILSSNRFTVISGWHESADLNAMAGLGFMQAQATTVVAFRIPLPGCSTFQISASSNTPTP</sequence>
<dbReference type="SUPFAM" id="SSF48230">
    <property type="entry name" value="Chondroitin AC/alginate lyase"/>
    <property type="match status" value="1"/>
</dbReference>
<dbReference type="Pfam" id="PF16889">
    <property type="entry name" value="Hepar_II_III_N"/>
    <property type="match status" value="1"/>
</dbReference>
<evidence type="ECO:0000313" key="8">
    <source>
        <dbReference type="Proteomes" id="UP000199620"/>
    </source>
</evidence>
<dbReference type="Proteomes" id="UP000199620">
    <property type="component" value="Chromosome I"/>
</dbReference>
<dbReference type="InterPro" id="IPR012480">
    <property type="entry name" value="Hepar_II_III_C"/>
</dbReference>
<evidence type="ECO:0000259" key="6">
    <source>
        <dbReference type="Pfam" id="PF16889"/>
    </source>
</evidence>
<evidence type="ECO:0000256" key="2">
    <source>
        <dbReference type="ARBA" id="ARBA00022729"/>
    </source>
</evidence>
<comment type="subcellular location">
    <subcellularLocation>
        <location evidence="1">Periplasm</location>
    </subcellularLocation>
</comment>
<keyword evidence="2" id="KW-0732">Signal</keyword>
<keyword evidence="8" id="KW-1185">Reference proteome</keyword>
<proteinExistence type="predicted"/>
<evidence type="ECO:0000313" key="7">
    <source>
        <dbReference type="EMBL" id="SDV00018.1"/>
    </source>
</evidence>
<evidence type="ECO:0000256" key="1">
    <source>
        <dbReference type="ARBA" id="ARBA00004418"/>
    </source>
</evidence>
<reference evidence="7 8" key="1">
    <citation type="submission" date="2016-10" db="EMBL/GenBank/DDBJ databases">
        <authorList>
            <person name="Varghese N."/>
            <person name="Submissions S."/>
        </authorList>
    </citation>
    <scope>NUCLEOTIDE SEQUENCE [LARGE SCALE GENOMIC DNA]</scope>
    <source>
        <strain evidence="7 8">BS2771</strain>
    </source>
</reference>
<evidence type="ECO:0000256" key="3">
    <source>
        <dbReference type="ARBA" id="ARBA00022764"/>
    </source>
</evidence>
<gene>
    <name evidence="7" type="ORF">SAMN04490181_2824</name>
</gene>
<dbReference type="EMBL" id="LT629800">
    <property type="protein sequence ID" value="SDV00018.1"/>
    <property type="molecule type" value="Genomic_DNA"/>
</dbReference>
<accession>A0ABY0WGZ7</accession>
<organism evidence="7 8">
    <name type="scientific">Pseudomonas brenneri</name>
    <dbReference type="NCBI Taxonomy" id="129817"/>
    <lineage>
        <taxon>Bacteria</taxon>
        <taxon>Pseudomonadati</taxon>
        <taxon>Pseudomonadota</taxon>
        <taxon>Gammaproteobacteria</taxon>
        <taxon>Pseudomonadales</taxon>
        <taxon>Pseudomonadaceae</taxon>
        <taxon>Pseudomonas</taxon>
    </lineage>
</organism>
<dbReference type="InterPro" id="IPR031680">
    <property type="entry name" value="Hepar_II_III_N"/>
</dbReference>
<dbReference type="RefSeq" id="WP_223232710.1">
    <property type="nucleotide sequence ID" value="NZ_BMNU01000005.1"/>
</dbReference>
<evidence type="ECO:0000259" key="5">
    <source>
        <dbReference type="Pfam" id="PF07940"/>
    </source>
</evidence>
<name>A0ABY0WGZ7_9PSED</name>